<feature type="region of interest" description="Disordered" evidence="1">
    <location>
        <begin position="43"/>
        <end position="143"/>
    </location>
</feature>
<keyword evidence="2" id="KW-0472">Membrane</keyword>
<sequence length="277" mass="28114">MVSTSLVRALMVALTVSATAQASWIANAPQAGDVALVERQADNNTSGSATTPTGSPTSPVDPTSTPTSAATSETTPATPTTPTSEPTTPTSTPTVLPPTTTPTTTPGESSTPTSPITTPPASQTTSKPESSTPASSSLPGSSWVSTTLTTTFTSTDANGSPTAVVSTIPTNTYVPLVPGSSQNDEEAQAKNKNIIIGVCVGVGGAIILGVAAVLFWRLRNKRRQEVDHDELQSFGTGYGAPSAAEKTDGGASSTRSPFQSTLESYHAPTQTNTASNF</sequence>
<evidence type="ECO:0000256" key="2">
    <source>
        <dbReference type="SAM" id="Phobius"/>
    </source>
</evidence>
<dbReference type="Pfam" id="PF04478">
    <property type="entry name" value="Mid2"/>
    <property type="match status" value="1"/>
</dbReference>
<evidence type="ECO:0000256" key="1">
    <source>
        <dbReference type="SAM" id="MobiDB-lite"/>
    </source>
</evidence>
<gene>
    <name evidence="5" type="ORF">B0I36DRAFT_314350</name>
</gene>
<feature type="compositionally biased region" description="Polar residues" evidence="1">
    <location>
        <begin position="250"/>
        <end position="277"/>
    </location>
</feature>
<protein>
    <recommendedName>
        <fullName evidence="4">Mid2 domain-containing protein</fullName>
    </recommendedName>
</protein>
<name>A0A9P9BY04_9PEZI</name>
<dbReference type="RefSeq" id="XP_046016694.1">
    <property type="nucleotide sequence ID" value="XM_046152747.1"/>
</dbReference>
<keyword evidence="3" id="KW-0732">Signal</keyword>
<feature type="signal peptide" evidence="3">
    <location>
        <begin position="1"/>
        <end position="22"/>
    </location>
</feature>
<evidence type="ECO:0000259" key="4">
    <source>
        <dbReference type="Pfam" id="PF04478"/>
    </source>
</evidence>
<feature type="compositionally biased region" description="Low complexity" evidence="1">
    <location>
        <begin position="45"/>
        <end position="94"/>
    </location>
</feature>
<organism evidence="5 6">
    <name type="scientific">Microdochium trichocladiopsis</name>
    <dbReference type="NCBI Taxonomy" id="1682393"/>
    <lineage>
        <taxon>Eukaryota</taxon>
        <taxon>Fungi</taxon>
        <taxon>Dikarya</taxon>
        <taxon>Ascomycota</taxon>
        <taxon>Pezizomycotina</taxon>
        <taxon>Sordariomycetes</taxon>
        <taxon>Xylariomycetidae</taxon>
        <taxon>Xylariales</taxon>
        <taxon>Microdochiaceae</taxon>
        <taxon>Microdochium</taxon>
    </lineage>
</organism>
<feature type="region of interest" description="Disordered" evidence="1">
    <location>
        <begin position="232"/>
        <end position="277"/>
    </location>
</feature>
<dbReference type="OrthoDB" id="5425782at2759"/>
<keyword evidence="2" id="KW-0812">Transmembrane</keyword>
<evidence type="ECO:0000313" key="6">
    <source>
        <dbReference type="Proteomes" id="UP000756346"/>
    </source>
</evidence>
<evidence type="ECO:0000313" key="5">
    <source>
        <dbReference type="EMBL" id="KAH7037573.1"/>
    </source>
</evidence>
<dbReference type="Proteomes" id="UP000756346">
    <property type="component" value="Unassembled WGS sequence"/>
</dbReference>
<dbReference type="InterPro" id="IPR007567">
    <property type="entry name" value="Mid2_dom"/>
</dbReference>
<comment type="caution">
    <text evidence="5">The sequence shown here is derived from an EMBL/GenBank/DDBJ whole genome shotgun (WGS) entry which is preliminary data.</text>
</comment>
<proteinExistence type="predicted"/>
<feature type="compositionally biased region" description="Low complexity" evidence="1">
    <location>
        <begin position="101"/>
        <end position="143"/>
    </location>
</feature>
<feature type="chain" id="PRO_5040128815" description="Mid2 domain-containing protein" evidence="3">
    <location>
        <begin position="23"/>
        <end position="277"/>
    </location>
</feature>
<evidence type="ECO:0000256" key="3">
    <source>
        <dbReference type="SAM" id="SignalP"/>
    </source>
</evidence>
<keyword evidence="2" id="KW-1133">Transmembrane helix</keyword>
<dbReference type="EMBL" id="JAGTJQ010000002">
    <property type="protein sequence ID" value="KAH7037573.1"/>
    <property type="molecule type" value="Genomic_DNA"/>
</dbReference>
<feature type="transmembrane region" description="Helical" evidence="2">
    <location>
        <begin position="194"/>
        <end position="216"/>
    </location>
</feature>
<accession>A0A9P9BY04</accession>
<keyword evidence="6" id="KW-1185">Reference proteome</keyword>
<dbReference type="GeneID" id="70182293"/>
<reference evidence="5" key="1">
    <citation type="journal article" date="2021" name="Nat. Commun.">
        <title>Genetic determinants of endophytism in the Arabidopsis root mycobiome.</title>
        <authorList>
            <person name="Mesny F."/>
            <person name="Miyauchi S."/>
            <person name="Thiergart T."/>
            <person name="Pickel B."/>
            <person name="Atanasova L."/>
            <person name="Karlsson M."/>
            <person name="Huettel B."/>
            <person name="Barry K.W."/>
            <person name="Haridas S."/>
            <person name="Chen C."/>
            <person name="Bauer D."/>
            <person name="Andreopoulos W."/>
            <person name="Pangilinan J."/>
            <person name="LaButti K."/>
            <person name="Riley R."/>
            <person name="Lipzen A."/>
            <person name="Clum A."/>
            <person name="Drula E."/>
            <person name="Henrissat B."/>
            <person name="Kohler A."/>
            <person name="Grigoriev I.V."/>
            <person name="Martin F.M."/>
            <person name="Hacquard S."/>
        </authorList>
    </citation>
    <scope>NUCLEOTIDE SEQUENCE</scope>
    <source>
        <strain evidence="5">MPI-CAGE-CH-0230</strain>
    </source>
</reference>
<feature type="domain" description="Mid2" evidence="4">
    <location>
        <begin position="166"/>
        <end position="220"/>
    </location>
</feature>
<dbReference type="AlphaFoldDB" id="A0A9P9BY04"/>